<organism evidence="5 6">
    <name type="scientific">Flavilitoribacter nigricans (strain ATCC 23147 / DSM 23189 / NBRC 102662 / NCIMB 1420 / SS-2)</name>
    <name type="common">Lewinella nigricans</name>
    <dbReference type="NCBI Taxonomy" id="1122177"/>
    <lineage>
        <taxon>Bacteria</taxon>
        <taxon>Pseudomonadati</taxon>
        <taxon>Bacteroidota</taxon>
        <taxon>Saprospiria</taxon>
        <taxon>Saprospirales</taxon>
        <taxon>Lewinellaceae</taxon>
        <taxon>Flavilitoribacter</taxon>
    </lineage>
</organism>
<evidence type="ECO:0000313" key="6">
    <source>
        <dbReference type="Proteomes" id="UP000223913"/>
    </source>
</evidence>
<dbReference type="InterPro" id="IPR029052">
    <property type="entry name" value="Metallo-depent_PP-like"/>
</dbReference>
<proteinExistence type="predicted"/>
<dbReference type="Pfam" id="PF16656">
    <property type="entry name" value="Pur_ac_phosph_N"/>
    <property type="match status" value="1"/>
</dbReference>
<evidence type="ECO:0008006" key="7">
    <source>
        <dbReference type="Google" id="ProtNLM"/>
    </source>
</evidence>
<dbReference type="SUPFAM" id="SSF56300">
    <property type="entry name" value="Metallo-dependent phosphatases"/>
    <property type="match status" value="1"/>
</dbReference>
<dbReference type="PANTHER" id="PTHR45867:SF3">
    <property type="entry name" value="ACID PHOSPHATASE TYPE 7"/>
    <property type="match status" value="1"/>
</dbReference>
<keyword evidence="1 2" id="KW-0732">Signal</keyword>
<accession>A0A2D0NA75</accession>
<dbReference type="CDD" id="cd00063">
    <property type="entry name" value="FN3"/>
    <property type="match status" value="1"/>
</dbReference>
<name>A0A2D0NA75_FLAN2</name>
<sequence>MFKKIILAAALMVGALAYGFRPQPQLGNDKYQYPHHINIAWESAPATSQSVNWRTHELQKESFVEYLEATASPFFADQVQRIRAESDAHPADDGVWNYHSVNITGLQPNTLYSYRVGNGNFWSEWSEFRTASGDPEETFSFLYFGDVQRDIFSLGSRTIRQAVLAQPDAKFLLFGGDLVHRGGLNKENWNEFFPTGGWIFQNYPMLSTPGNHEHLNAKSGIDMSEHWYYNFTFPRNGPEGHEEETFYVDYNNIRVISLNLNRYRYPEDRAAILAWTEERLKEFKGDWVFITHHHAMDASARNRKPGIRFPEFKALYEKYQVPLVLTGHEHLYARGRIDHPSPMYVVSVAGPFQNAIQFGDWIERAGTSLQLYQEIEVSPEAVHYVAKTVVGEVYDEFTISRDAGGDLQYTVHPDLHAESLLPPASFEERYDAELVESWDADLKNYLSKKSTDK</sequence>
<dbReference type="Gene3D" id="2.60.40.380">
    <property type="entry name" value="Purple acid phosphatase-like, N-terminal"/>
    <property type="match status" value="1"/>
</dbReference>
<feature type="domain" description="Calcineurin-like phosphoesterase" evidence="3">
    <location>
        <begin position="141"/>
        <end position="331"/>
    </location>
</feature>
<evidence type="ECO:0000256" key="1">
    <source>
        <dbReference type="ARBA" id="ARBA00022729"/>
    </source>
</evidence>
<dbReference type="PANTHER" id="PTHR45867">
    <property type="entry name" value="PURPLE ACID PHOSPHATASE"/>
    <property type="match status" value="1"/>
</dbReference>
<dbReference type="AlphaFoldDB" id="A0A2D0NA75"/>
<dbReference type="Gene3D" id="3.60.21.10">
    <property type="match status" value="1"/>
</dbReference>
<evidence type="ECO:0000259" key="3">
    <source>
        <dbReference type="Pfam" id="PF00149"/>
    </source>
</evidence>
<protein>
    <recommendedName>
        <fullName evidence="7">Metallophosphoesterase</fullName>
    </recommendedName>
</protein>
<dbReference type="Pfam" id="PF00149">
    <property type="entry name" value="Metallophos"/>
    <property type="match status" value="1"/>
</dbReference>
<evidence type="ECO:0000313" key="5">
    <source>
        <dbReference type="EMBL" id="PHN05414.1"/>
    </source>
</evidence>
<dbReference type="InterPro" id="IPR015914">
    <property type="entry name" value="PAPs_N"/>
</dbReference>
<gene>
    <name evidence="5" type="ORF">CRP01_15565</name>
</gene>
<feature type="domain" description="Purple acid phosphatase N-terminal" evidence="4">
    <location>
        <begin position="34"/>
        <end position="130"/>
    </location>
</feature>
<dbReference type="InterPro" id="IPR008963">
    <property type="entry name" value="Purple_acid_Pase-like_N"/>
</dbReference>
<dbReference type="InterPro" id="IPR004843">
    <property type="entry name" value="Calcineurin-like_PHP"/>
</dbReference>
<feature type="signal peptide" evidence="2">
    <location>
        <begin position="1"/>
        <end position="19"/>
    </location>
</feature>
<reference evidence="5 6" key="1">
    <citation type="submission" date="2017-10" db="EMBL/GenBank/DDBJ databases">
        <title>The draft genome sequence of Lewinella nigricans NBRC 102662.</title>
        <authorList>
            <person name="Wang K."/>
        </authorList>
    </citation>
    <scope>NUCLEOTIDE SEQUENCE [LARGE SCALE GENOMIC DNA]</scope>
    <source>
        <strain evidence="5 6">NBRC 102662</strain>
    </source>
</reference>
<dbReference type="GO" id="GO:0003993">
    <property type="term" value="F:acid phosphatase activity"/>
    <property type="evidence" value="ECO:0007669"/>
    <property type="project" value="InterPro"/>
</dbReference>
<feature type="chain" id="PRO_5012090339" description="Metallophosphoesterase" evidence="2">
    <location>
        <begin position="20"/>
        <end position="453"/>
    </location>
</feature>
<keyword evidence="6" id="KW-1185">Reference proteome</keyword>
<dbReference type="EMBL" id="PDUD01000021">
    <property type="protein sequence ID" value="PHN05414.1"/>
    <property type="molecule type" value="Genomic_DNA"/>
</dbReference>
<dbReference type="OrthoDB" id="9809781at2"/>
<dbReference type="Proteomes" id="UP000223913">
    <property type="component" value="Unassembled WGS sequence"/>
</dbReference>
<comment type="caution">
    <text evidence="5">The sequence shown here is derived from an EMBL/GenBank/DDBJ whole genome shotgun (WGS) entry which is preliminary data.</text>
</comment>
<evidence type="ECO:0000256" key="2">
    <source>
        <dbReference type="SAM" id="SignalP"/>
    </source>
</evidence>
<dbReference type="GO" id="GO:0046872">
    <property type="term" value="F:metal ion binding"/>
    <property type="evidence" value="ECO:0007669"/>
    <property type="project" value="InterPro"/>
</dbReference>
<evidence type="ECO:0000259" key="4">
    <source>
        <dbReference type="Pfam" id="PF16656"/>
    </source>
</evidence>
<dbReference type="SUPFAM" id="SSF49363">
    <property type="entry name" value="Purple acid phosphatase, N-terminal domain"/>
    <property type="match status" value="1"/>
</dbReference>
<dbReference type="RefSeq" id="WP_099150991.1">
    <property type="nucleotide sequence ID" value="NZ_PDUD01000021.1"/>
</dbReference>
<dbReference type="InterPro" id="IPR003961">
    <property type="entry name" value="FN3_dom"/>
</dbReference>